<keyword evidence="3 4" id="KW-0472">Membrane</keyword>
<dbReference type="CDD" id="cd17370">
    <property type="entry name" value="MFS_MJ1317_like"/>
    <property type="match status" value="1"/>
</dbReference>
<feature type="transmembrane region" description="Helical" evidence="4">
    <location>
        <begin position="241"/>
        <end position="261"/>
    </location>
</feature>
<feature type="transmembrane region" description="Helical" evidence="4">
    <location>
        <begin position="148"/>
        <end position="168"/>
    </location>
</feature>
<dbReference type="EMBL" id="ARPM03000048">
    <property type="protein sequence ID" value="ETZ05437.1"/>
    <property type="molecule type" value="Genomic_DNA"/>
</dbReference>
<dbReference type="InterPro" id="IPR011701">
    <property type="entry name" value="MFS"/>
</dbReference>
<feature type="transmembrane region" description="Helical" evidence="4">
    <location>
        <begin position="401"/>
        <end position="420"/>
    </location>
</feature>
<dbReference type="AlphaFoldDB" id="A0A061JIF5"/>
<dbReference type="PROSITE" id="PS50850">
    <property type="entry name" value="MFS"/>
    <property type="match status" value="1"/>
</dbReference>
<keyword evidence="1 4" id="KW-0812">Transmembrane</keyword>
<feature type="transmembrane region" description="Helical" evidence="4">
    <location>
        <begin position="370"/>
        <end position="389"/>
    </location>
</feature>
<evidence type="ECO:0000313" key="6">
    <source>
        <dbReference type="EMBL" id="ETZ05437.1"/>
    </source>
</evidence>
<name>A0A061JIF5_9PROT</name>
<dbReference type="Proteomes" id="UP000026922">
    <property type="component" value="Unassembled WGS sequence"/>
</dbReference>
<accession>A0A061JIF5</accession>
<dbReference type="InterPro" id="IPR020846">
    <property type="entry name" value="MFS_dom"/>
</dbReference>
<dbReference type="PANTHER" id="PTHR23518:SF2">
    <property type="entry name" value="MAJOR FACILITATOR SUPERFAMILY TRANSPORTER"/>
    <property type="match status" value="1"/>
</dbReference>
<comment type="caution">
    <text evidence="6">The sequence shown here is derived from an EMBL/GenBank/DDBJ whole genome shotgun (WGS) entry which is preliminary data.</text>
</comment>
<feature type="transmembrane region" description="Helical" evidence="4">
    <location>
        <begin position="174"/>
        <end position="196"/>
    </location>
</feature>
<protein>
    <submittedName>
        <fullName evidence="6">Putative MFS-type transporter</fullName>
    </submittedName>
</protein>
<evidence type="ECO:0000256" key="3">
    <source>
        <dbReference type="ARBA" id="ARBA00023136"/>
    </source>
</evidence>
<reference evidence="6 7" key="1">
    <citation type="journal article" date="2013" name="Genome Announc.">
        <title>Draft Genome Sequence of Holospora undulata Strain HU1, a Micronucleus-Specific Symbiont of the Ciliate Paramecium caudatum.</title>
        <authorList>
            <person name="Dohra H."/>
            <person name="Suzuki H."/>
            <person name="Suzuki T."/>
            <person name="Tanaka K."/>
            <person name="Fujishima M."/>
        </authorList>
    </citation>
    <scope>NUCLEOTIDE SEQUENCE [LARGE SCALE GENOMIC DNA]</scope>
    <source>
        <strain evidence="6 7">HU1</strain>
    </source>
</reference>
<dbReference type="InterPro" id="IPR036259">
    <property type="entry name" value="MFS_trans_sf"/>
</dbReference>
<keyword evidence="7" id="KW-1185">Reference proteome</keyword>
<proteinExistence type="predicted"/>
<feature type="transmembrane region" description="Helical" evidence="4">
    <location>
        <begin position="312"/>
        <end position="331"/>
    </location>
</feature>
<feature type="transmembrane region" description="Helical" evidence="4">
    <location>
        <begin position="84"/>
        <end position="109"/>
    </location>
</feature>
<keyword evidence="2 4" id="KW-1133">Transmembrane helix</keyword>
<sequence>MKTPNVLKDNTERSFFGVPLALWILSLGMFFLNCSSVVVFTCLPFLSFKKSSIGRLEGIVEGLSLICRAAAGLLSDVIKRRKRFLLIGYGICAIARLLLAAASSFEWIIFSRVVEKIGNGVQASPREALIADIAPAKSLGKFYGLNKALGMTGSTLGSGLLIFLFFFYGHQVTFQQIFLYAGLLACLSFVLLLLGVREPGVKDVSFSQKKEKVSVSSRNIRDVWNSIFNDLGKLSWNFWKVILCIFFLKMGYFSGAFMMNFAALQNSSDFLGIPLKHPGQLGAIIMTLQNVLCAMCSYPVGWLSDYGDRRKAVLVCALLLLSSMVSFGFFGYWQWGIFLGVLFYGLQYSLQGALMAFLSSSMPSNLQGTGFGVFFSVSGTAILISNAFIMGTVWEYYSPNTAFFAVCIPVVISLLFLPFIRVYSACGECDSSVEKK</sequence>
<feature type="domain" description="Major facilitator superfamily (MFS) profile" evidence="5">
    <location>
        <begin position="14"/>
        <end position="425"/>
    </location>
</feature>
<dbReference type="Pfam" id="PF07690">
    <property type="entry name" value="MFS_1"/>
    <property type="match status" value="1"/>
</dbReference>
<evidence type="ECO:0000256" key="2">
    <source>
        <dbReference type="ARBA" id="ARBA00022989"/>
    </source>
</evidence>
<gene>
    <name evidence="6" type="ORF">K737_300118</name>
</gene>
<dbReference type="Gene3D" id="1.20.1250.20">
    <property type="entry name" value="MFS general substrate transporter like domains"/>
    <property type="match status" value="1"/>
</dbReference>
<feature type="transmembrane region" description="Helical" evidence="4">
    <location>
        <begin position="337"/>
        <end position="358"/>
    </location>
</feature>
<dbReference type="SUPFAM" id="SSF103473">
    <property type="entry name" value="MFS general substrate transporter"/>
    <property type="match status" value="1"/>
</dbReference>
<dbReference type="PANTHER" id="PTHR23518">
    <property type="entry name" value="C-METHYLTRANSFERASE"/>
    <property type="match status" value="1"/>
</dbReference>
<evidence type="ECO:0000256" key="1">
    <source>
        <dbReference type="ARBA" id="ARBA00022692"/>
    </source>
</evidence>
<evidence type="ECO:0000313" key="7">
    <source>
        <dbReference type="Proteomes" id="UP000026922"/>
    </source>
</evidence>
<evidence type="ECO:0000256" key="4">
    <source>
        <dbReference type="SAM" id="Phobius"/>
    </source>
</evidence>
<dbReference type="GO" id="GO:0022857">
    <property type="term" value="F:transmembrane transporter activity"/>
    <property type="evidence" value="ECO:0007669"/>
    <property type="project" value="InterPro"/>
</dbReference>
<dbReference type="RefSeq" id="WP_006304421.1">
    <property type="nucleotide sequence ID" value="NZ_ARPM03000048.1"/>
</dbReference>
<feature type="transmembrane region" description="Helical" evidence="4">
    <location>
        <begin position="20"/>
        <end position="46"/>
    </location>
</feature>
<organism evidence="6 7">
    <name type="scientific">Holospora undulata HU1</name>
    <dbReference type="NCBI Taxonomy" id="1321371"/>
    <lineage>
        <taxon>Bacteria</taxon>
        <taxon>Pseudomonadati</taxon>
        <taxon>Pseudomonadota</taxon>
        <taxon>Alphaproteobacteria</taxon>
        <taxon>Holosporales</taxon>
        <taxon>Holosporaceae</taxon>
        <taxon>Holospora</taxon>
    </lineage>
</organism>
<evidence type="ECO:0000259" key="5">
    <source>
        <dbReference type="PROSITE" id="PS50850"/>
    </source>
</evidence>